<accession>I4ALZ3</accession>
<dbReference type="GO" id="GO:0000160">
    <property type="term" value="P:phosphorelay signal transduction system"/>
    <property type="evidence" value="ECO:0007669"/>
    <property type="project" value="InterPro"/>
</dbReference>
<dbReference type="GO" id="GO:0004672">
    <property type="term" value="F:protein kinase activity"/>
    <property type="evidence" value="ECO:0007669"/>
    <property type="project" value="UniProtKB-ARBA"/>
</dbReference>
<protein>
    <submittedName>
        <fullName evidence="3">HPt domain-containing protein</fullName>
    </submittedName>
</protein>
<feature type="modified residue" description="Phosphohistidine" evidence="1">
    <location>
        <position position="410"/>
    </location>
</feature>
<gene>
    <name evidence="3" type="ordered locus">Fleli_2615</name>
</gene>
<dbReference type="STRING" id="880071.Fleli_2615"/>
<organism evidence="3 4">
    <name type="scientific">Bernardetia litoralis (strain ATCC 23117 / DSM 6794 / NBRC 15988 / NCIMB 1366 / Fx l1 / Sio-4)</name>
    <name type="common">Flexibacter litoralis</name>
    <dbReference type="NCBI Taxonomy" id="880071"/>
    <lineage>
        <taxon>Bacteria</taxon>
        <taxon>Pseudomonadati</taxon>
        <taxon>Bacteroidota</taxon>
        <taxon>Cytophagia</taxon>
        <taxon>Cytophagales</taxon>
        <taxon>Bernardetiaceae</taxon>
        <taxon>Bernardetia</taxon>
    </lineage>
</organism>
<dbReference type="OrthoDB" id="981850at2"/>
<dbReference type="eggNOG" id="COG2198">
    <property type="taxonomic scope" value="Bacteria"/>
</dbReference>
<dbReference type="EMBL" id="CP003345">
    <property type="protein sequence ID" value="AFM04978.1"/>
    <property type="molecule type" value="Genomic_DNA"/>
</dbReference>
<dbReference type="RefSeq" id="WP_014798415.1">
    <property type="nucleotide sequence ID" value="NC_018018.1"/>
</dbReference>
<dbReference type="Proteomes" id="UP000006054">
    <property type="component" value="Chromosome"/>
</dbReference>
<name>I4ALZ3_BERLS</name>
<dbReference type="InterPro" id="IPR036641">
    <property type="entry name" value="HPT_dom_sf"/>
</dbReference>
<dbReference type="Pfam" id="PF01627">
    <property type="entry name" value="Hpt"/>
    <property type="match status" value="1"/>
</dbReference>
<evidence type="ECO:0000313" key="4">
    <source>
        <dbReference type="Proteomes" id="UP000006054"/>
    </source>
</evidence>
<keyword evidence="1" id="KW-0597">Phosphoprotein</keyword>
<feature type="domain" description="HPt" evidence="2">
    <location>
        <begin position="371"/>
        <end position="465"/>
    </location>
</feature>
<evidence type="ECO:0000259" key="2">
    <source>
        <dbReference type="PROSITE" id="PS50894"/>
    </source>
</evidence>
<dbReference type="SUPFAM" id="SSF47226">
    <property type="entry name" value="Histidine-containing phosphotransfer domain, HPT domain"/>
    <property type="match status" value="1"/>
</dbReference>
<sequence length="474" mass="55820">MPNKILSKNTSSSSEFNARKLSLVANRIQIFYLDIEGFIIETCEGIWKINKEINFFNLFEAFKIHKEAIDFLFKQTGKEEKSLAIYNLKIFFEEEFFYINALFTIKKSSDKSTDFFLECLIEDKTEHYQSLKDLEEKHKLQEIEFLNEKWQLNKDTELLEVNHQTQLATLDEQLRINWTNLLAENLKKIATQNFIQSSFESNSEIYSNNNFENLIALSNSFEKISGICLFPSKMDIFLSQKNTVTYLGKNNIHQKLIQNLVELAGGNFIEKNLNNDTKQRFKFDFSEIDFIFIEQEFITEEIINTDKFCFLVEPTFLEQKQNLINNKTKLLIYPLYPFQVWQQLLSFTNTTIMSYHEHIDLSQIYEIVDNEPMLVQSMLQILDKNLREYPAQLQQEFNDGELDTLRQTVHKFKSCTAYTGLTEFNDTLSEIEASQENGWTIAQIKDKLEFVLQAIPIIKVQVEEKLKELEEEIS</sequence>
<evidence type="ECO:0000256" key="1">
    <source>
        <dbReference type="PROSITE-ProRule" id="PRU00110"/>
    </source>
</evidence>
<dbReference type="InterPro" id="IPR008207">
    <property type="entry name" value="Sig_transdc_His_kin_Hpt_dom"/>
</dbReference>
<evidence type="ECO:0000313" key="3">
    <source>
        <dbReference type="EMBL" id="AFM04978.1"/>
    </source>
</evidence>
<dbReference type="AlphaFoldDB" id="I4ALZ3"/>
<dbReference type="PROSITE" id="PS50894">
    <property type="entry name" value="HPT"/>
    <property type="match status" value="1"/>
</dbReference>
<keyword evidence="4" id="KW-1185">Reference proteome</keyword>
<dbReference type="KEGG" id="fli:Fleli_2615"/>
<reference evidence="4" key="1">
    <citation type="submission" date="2012-06" db="EMBL/GenBank/DDBJ databases">
        <title>The complete genome of Flexibacter litoralis DSM 6794.</title>
        <authorList>
            <person name="Lucas S."/>
            <person name="Copeland A."/>
            <person name="Lapidus A."/>
            <person name="Glavina del Rio T."/>
            <person name="Dalin E."/>
            <person name="Tice H."/>
            <person name="Bruce D."/>
            <person name="Goodwin L."/>
            <person name="Pitluck S."/>
            <person name="Peters L."/>
            <person name="Ovchinnikova G."/>
            <person name="Lu M."/>
            <person name="Kyrpides N."/>
            <person name="Mavromatis K."/>
            <person name="Ivanova N."/>
            <person name="Brettin T."/>
            <person name="Detter J.C."/>
            <person name="Han C."/>
            <person name="Larimer F."/>
            <person name="Land M."/>
            <person name="Hauser L."/>
            <person name="Markowitz V."/>
            <person name="Cheng J.-F."/>
            <person name="Hugenholtz P."/>
            <person name="Woyke T."/>
            <person name="Wu D."/>
            <person name="Spring S."/>
            <person name="Lang E."/>
            <person name="Kopitz M."/>
            <person name="Brambilla E."/>
            <person name="Klenk H.-P."/>
            <person name="Eisen J.A."/>
        </authorList>
    </citation>
    <scope>NUCLEOTIDE SEQUENCE [LARGE SCALE GENOMIC DNA]</scope>
    <source>
        <strain evidence="4">ATCC 23117 / DSM 6794 / NBRC 15988 / NCIMB 1366 / Sio-4</strain>
    </source>
</reference>
<dbReference type="Gene3D" id="1.20.120.160">
    <property type="entry name" value="HPT domain"/>
    <property type="match status" value="1"/>
</dbReference>
<dbReference type="HOGENOM" id="CLU_575885_0_0_10"/>
<proteinExistence type="predicted"/>